<evidence type="ECO:0000313" key="14">
    <source>
        <dbReference type="Proteomes" id="UP001642483"/>
    </source>
</evidence>
<keyword evidence="6" id="KW-0418">Kinase</keyword>
<evidence type="ECO:0000256" key="7">
    <source>
        <dbReference type="ARBA" id="ARBA00022840"/>
    </source>
</evidence>
<keyword evidence="4" id="KW-0808">Transferase</keyword>
<feature type="coiled-coil region" evidence="10">
    <location>
        <begin position="404"/>
        <end position="442"/>
    </location>
</feature>
<evidence type="ECO:0000256" key="3">
    <source>
        <dbReference type="ARBA" id="ARBA00022527"/>
    </source>
</evidence>
<evidence type="ECO:0000313" key="13">
    <source>
        <dbReference type="EMBL" id="CAK8684681.1"/>
    </source>
</evidence>
<feature type="domain" description="Protein kinase" evidence="12">
    <location>
        <begin position="48"/>
        <end position="306"/>
    </location>
</feature>
<feature type="region of interest" description="Disordered" evidence="11">
    <location>
        <begin position="2125"/>
        <end position="2147"/>
    </location>
</feature>
<dbReference type="Pfam" id="PF12202">
    <property type="entry name" value="OSR1_C"/>
    <property type="match status" value="1"/>
</dbReference>
<feature type="compositionally biased region" description="Acidic residues" evidence="11">
    <location>
        <begin position="2043"/>
        <end position="2054"/>
    </location>
</feature>
<dbReference type="InterPro" id="IPR056865">
    <property type="entry name" value="CCTL2_WNK"/>
</dbReference>
<comment type="cofactor">
    <cofactor evidence="1">
        <name>Mg(2+)</name>
        <dbReference type="ChEBI" id="CHEBI:18420"/>
    </cofactor>
</comment>
<dbReference type="InterPro" id="IPR024678">
    <property type="entry name" value="Kinase_OSR1/WNK_CCT"/>
</dbReference>
<dbReference type="Gene3D" id="3.10.20.90">
    <property type="entry name" value="Phosphatidylinositol 3-kinase Catalytic Subunit, Chain A, domain 1"/>
    <property type="match status" value="1"/>
</dbReference>
<dbReference type="Proteomes" id="UP001642483">
    <property type="component" value="Unassembled WGS sequence"/>
</dbReference>
<feature type="coiled-coil region" evidence="10">
    <location>
        <begin position="2058"/>
        <end position="2092"/>
    </location>
</feature>
<reference evidence="13 14" key="1">
    <citation type="submission" date="2024-02" db="EMBL/GenBank/DDBJ databases">
        <authorList>
            <person name="Daric V."/>
            <person name="Darras S."/>
        </authorList>
    </citation>
    <scope>NUCLEOTIDE SEQUENCE [LARGE SCALE GENOMIC DNA]</scope>
</reference>
<organism evidence="13 14">
    <name type="scientific">Clavelina lepadiformis</name>
    <name type="common">Light-bulb sea squirt</name>
    <name type="synonym">Ascidia lepadiformis</name>
    <dbReference type="NCBI Taxonomy" id="159417"/>
    <lineage>
        <taxon>Eukaryota</taxon>
        <taxon>Metazoa</taxon>
        <taxon>Chordata</taxon>
        <taxon>Tunicata</taxon>
        <taxon>Ascidiacea</taxon>
        <taxon>Aplousobranchia</taxon>
        <taxon>Clavelinidae</taxon>
        <taxon>Clavelina</taxon>
    </lineage>
</organism>
<proteinExistence type="predicted"/>
<dbReference type="CDD" id="cd13983">
    <property type="entry name" value="STKc_WNK"/>
    <property type="match status" value="1"/>
</dbReference>
<keyword evidence="14" id="KW-1185">Reference proteome</keyword>
<dbReference type="PROSITE" id="PS00108">
    <property type="entry name" value="PROTEIN_KINASE_ST"/>
    <property type="match status" value="1"/>
</dbReference>
<dbReference type="PANTHER" id="PTHR13902">
    <property type="entry name" value="SERINE/THREONINE-PROTEIN KINASE WNK WITH NO LYSINE -RELATED"/>
    <property type="match status" value="1"/>
</dbReference>
<feature type="compositionally biased region" description="Low complexity" evidence="11">
    <location>
        <begin position="1885"/>
        <end position="1896"/>
    </location>
</feature>
<evidence type="ECO:0000256" key="8">
    <source>
        <dbReference type="ARBA" id="ARBA00047899"/>
    </source>
</evidence>
<keyword evidence="10" id="KW-0175">Coiled coil</keyword>
<sequence>MLIYLMTEHQSSLSGSTKKGLELLKSYERREVEEEGKTIGESPDSGFLKLNIELGRGSFKTVYKGLDTDTGVAVAWCELHHHKLSKSDQLHFRKEAELLKGLQHPNIVRFYDSWDQPQNGKKCIILVTELMTSGTLKTYLKRFKSMKPKVLRSWCRQILKGLNFLHTRKPPIIHRDLKCDNIFITGPTGSVKIGDLGLATLKRTSFAKSVIGTPEFMAPEMYEEHYDESIDIYAFGMCMLEMITGDYPYYECLNAAQIFRKVTQGVLPESYGKVQDEEEKRIISNCIQRDKTKRYTTQQLLIEPFFAEVTGVKVVLISQHEPNGVSEMNPVDAESRRLSDVVTLRLIIEDAQKLKQKHKDDEDVEFEFDIIKDIPVEVAKDMVQNGILHVDDVNIVAKSITLCLTNIKRERRIEEEKRQQQNENFEKQQQLAQQKIQQQQQQQIQEIVVVSQQEQFPYQRENQFLSSPLSLSPPQQPIQQMQLQKQQNITNGHQQQQHQMQFHIEEKKHRKQKENIKIKQQLGQQQIQQQQQRIQFQQVLKVPQQEQFLLQHENQFPGTQVFQPPPRQPIQQNVRNGNQVPPQFQQQHVKQTNKPQQQPIFCQLSTAANCEQATTNKSIIHLPSHCNVLHSAASQLQLTSSNMRSVQQANLVDHKKEVYKNGTGDRSGRDHEGDKNLQRPKKNRTCYDKVRVILIQIDGVDINQNAPLVADGVADHFEIKDGENGVVSCGEAEVSQTGFKNGDLQTLTIKCQLERQGQEVFDFIAHMNVESASDVANRLILQNVLLEENRFSFMEQLAAIYKKIQDGEFGGKPRLTVVSLNYIKDNRVEVECLLTTYNLQTVTFKFIVDENAPDEIAAKMNRANYVRGSHMEAFKAEVRSVCVEAKKIIECSNIDLDKRKQELNYAYSPHLQVSPAPVLVAATNTKNVDISAPKSHLDKYKTAEKKFVLGSPERKLGDEISLYQLESDSGLPKTIIQSQTKDSVACMTSPYQSTDIARDICNGHDLPMSLSLQRSSNRSNTASLASTGSVMNVTSSLLQVNQNITLQAMANSVASSEDEVEPKFCRKEIKSVTTNSVNSQFSNVSSCEVTFMAQASHSKSSSLHQSLLIEPIQQLSQNHANSVADLVPPASADEAFDLQNYAADVNGHYTSTSRVTTDTSISLLDNESLSTAYALDTRFSFIAKSTISELPVTLDHFVSSVPDEKNKKLNTVDLHKQIYAQSVPEGTEEVFHPSHVKNPILPASLKFPASAANSAAANIQSMIDHSELSSSTQSVSGHTTNTSVSTVVECPENTTISQVISQPSLSISQANVLSESAALYISNGPGNTVEPVEVAQSLPVILSQTKPSVQDLNREICIQDTNKCFQNIRELNQFNPERAVDSSLIVIEPSVKALQEGSRGQLEASLRKDITSARLQVATTAVPSAQNGLGRFQVTKVQDKLSEMFLEHLETLDINSNTETSTASLNQLIPPARCSSNNTNGTSLVSIGSITNDTMTNMQQVKQNAKWPGTSNIMVTSQKGIGSICSVKESKSVIVQSVNRHLADVLCSQATVKSQASSNKLSPLAQSASSGQPQQQAQSYTKFVVNSIPPASVNETAHFQRNHFTAHANGYSTVTSNMTTDTPSKLPDHEFLGSDYATSCESSVPSKTKPSVPVTLGQSVAYMPDSLMIPTMEKNKVFNILSHAQSASESPDREILGQNVSELKKIESENVVESDSLYDITHKESNGLFDAGLNENSSLAGLQAAATSMPAANTSLNRFQVKKISDKIRRSFTKTFKTSQTSLNCSETMGHAVENGDVMNGSHTNDKALSEHGKQSQYSTPFFDRFQISPSSFSQDLNGPAEYMVPSTSHDQLHFRFRKKSTPIKVPKQRDGERIPNPSETSHASDSIIQQDRQSDQQQQYVIYPMYVLDPYVFRYVPHSYYIQLLPSLEISDRILVHPNCTTSVNSQPFITRSNSSMSDHGVNNHAAFIPYPQQSQVEAQQNQTLSTSRYRSSSSSVGHIPTIQQCVSMETLGQRYNNVNQSCPSNHGPMPMSSRSRVLPAYEDEEEEEDDDDDDALMNLLRNQRELEELVRKQRLEIDKVQRSKRKQQKRLKYIARTAKGESNNVHIHDSSRVDAHVPCTPCATQPTTLDEPGSGKDVVPNFSSS</sequence>
<evidence type="ECO:0000256" key="11">
    <source>
        <dbReference type="SAM" id="MobiDB-lite"/>
    </source>
</evidence>
<dbReference type="Pfam" id="PF00069">
    <property type="entry name" value="Pkinase"/>
    <property type="match status" value="1"/>
</dbReference>
<dbReference type="InterPro" id="IPR008271">
    <property type="entry name" value="Ser/Thr_kinase_AS"/>
</dbReference>
<dbReference type="Gene3D" id="1.10.510.10">
    <property type="entry name" value="Transferase(Phosphotransferase) domain 1"/>
    <property type="match status" value="1"/>
</dbReference>
<name>A0ABP0FYK7_CLALP</name>
<comment type="caution">
    <text evidence="13">The sequence shown here is derived from an EMBL/GenBank/DDBJ whole genome shotgun (WGS) entry which is preliminary data.</text>
</comment>
<protein>
    <recommendedName>
        <fullName evidence="2">non-specific serine/threonine protein kinase</fullName>
        <ecNumber evidence="2">2.7.11.1</ecNumber>
    </recommendedName>
</protein>
<dbReference type="InterPro" id="IPR050588">
    <property type="entry name" value="WNK_Ser-Thr_kinase"/>
</dbReference>
<evidence type="ECO:0000256" key="5">
    <source>
        <dbReference type="ARBA" id="ARBA00022741"/>
    </source>
</evidence>
<dbReference type="EC" id="2.7.11.1" evidence="2"/>
<feature type="region of interest" description="Disordered" evidence="11">
    <location>
        <begin position="651"/>
        <end position="681"/>
    </location>
</feature>
<dbReference type="PROSITE" id="PS50011">
    <property type="entry name" value="PROTEIN_KINASE_DOM"/>
    <property type="match status" value="1"/>
</dbReference>
<evidence type="ECO:0000256" key="2">
    <source>
        <dbReference type="ARBA" id="ARBA00012513"/>
    </source>
</evidence>
<dbReference type="Gene3D" id="3.30.200.20">
    <property type="entry name" value="Phosphorylase Kinase, domain 1"/>
    <property type="match status" value="1"/>
</dbReference>
<gene>
    <name evidence="13" type="ORF">CVLEPA_LOCUS15659</name>
</gene>
<dbReference type="SUPFAM" id="SSF56112">
    <property type="entry name" value="Protein kinase-like (PK-like)"/>
    <property type="match status" value="1"/>
</dbReference>
<evidence type="ECO:0000256" key="10">
    <source>
        <dbReference type="SAM" id="Coils"/>
    </source>
</evidence>
<evidence type="ECO:0000259" key="12">
    <source>
        <dbReference type="PROSITE" id="PS50011"/>
    </source>
</evidence>
<evidence type="ECO:0000256" key="1">
    <source>
        <dbReference type="ARBA" id="ARBA00001946"/>
    </source>
</evidence>
<feature type="region of interest" description="Disordered" evidence="11">
    <location>
        <begin position="1856"/>
        <end position="1896"/>
    </location>
</feature>
<evidence type="ECO:0000256" key="4">
    <source>
        <dbReference type="ARBA" id="ARBA00022679"/>
    </source>
</evidence>
<keyword evidence="3" id="KW-0723">Serine/threonine-protein kinase</keyword>
<feature type="region of interest" description="Disordered" evidence="11">
    <location>
        <begin position="2024"/>
        <end position="2054"/>
    </location>
</feature>
<feature type="compositionally biased region" description="Basic and acidic residues" evidence="11">
    <location>
        <begin position="666"/>
        <end position="677"/>
    </location>
</feature>
<accession>A0ABP0FYK7</accession>
<dbReference type="EMBL" id="CAWYQH010000098">
    <property type="protein sequence ID" value="CAK8684681.1"/>
    <property type="molecule type" value="Genomic_DNA"/>
</dbReference>
<dbReference type="SMART" id="SM00220">
    <property type="entry name" value="S_TKc"/>
    <property type="match status" value="1"/>
</dbReference>
<evidence type="ECO:0000256" key="9">
    <source>
        <dbReference type="ARBA" id="ARBA00048679"/>
    </source>
</evidence>
<dbReference type="InterPro" id="IPR011009">
    <property type="entry name" value="Kinase-like_dom_sf"/>
</dbReference>
<keyword evidence="5" id="KW-0547">Nucleotide-binding</keyword>
<dbReference type="Pfam" id="PF24889">
    <property type="entry name" value="CCTL2_WNK"/>
    <property type="match status" value="1"/>
</dbReference>
<comment type="catalytic activity">
    <reaction evidence="8">
        <text>L-threonyl-[protein] + ATP = O-phospho-L-threonyl-[protein] + ADP + H(+)</text>
        <dbReference type="Rhea" id="RHEA:46608"/>
        <dbReference type="Rhea" id="RHEA-COMP:11060"/>
        <dbReference type="Rhea" id="RHEA-COMP:11605"/>
        <dbReference type="ChEBI" id="CHEBI:15378"/>
        <dbReference type="ChEBI" id="CHEBI:30013"/>
        <dbReference type="ChEBI" id="CHEBI:30616"/>
        <dbReference type="ChEBI" id="CHEBI:61977"/>
        <dbReference type="ChEBI" id="CHEBI:456216"/>
        <dbReference type="EC" id="2.7.11.1"/>
    </reaction>
</comment>
<evidence type="ECO:0000256" key="6">
    <source>
        <dbReference type="ARBA" id="ARBA00022777"/>
    </source>
</evidence>
<comment type="catalytic activity">
    <reaction evidence="9">
        <text>L-seryl-[protein] + ATP = O-phospho-L-seryl-[protein] + ADP + H(+)</text>
        <dbReference type="Rhea" id="RHEA:17989"/>
        <dbReference type="Rhea" id="RHEA-COMP:9863"/>
        <dbReference type="Rhea" id="RHEA-COMP:11604"/>
        <dbReference type="ChEBI" id="CHEBI:15378"/>
        <dbReference type="ChEBI" id="CHEBI:29999"/>
        <dbReference type="ChEBI" id="CHEBI:30616"/>
        <dbReference type="ChEBI" id="CHEBI:83421"/>
        <dbReference type="ChEBI" id="CHEBI:456216"/>
        <dbReference type="EC" id="2.7.11.1"/>
    </reaction>
</comment>
<dbReference type="InterPro" id="IPR000719">
    <property type="entry name" value="Prot_kinase_dom"/>
</dbReference>
<keyword evidence="7" id="KW-0067">ATP-binding</keyword>